<dbReference type="InterPro" id="IPR007110">
    <property type="entry name" value="Ig-like_dom"/>
</dbReference>
<protein>
    <recommendedName>
        <fullName evidence="2">Ig-like domain-containing protein</fullName>
    </recommendedName>
</protein>
<sequence>MADGDVSDAKFPAGRRKAVNKKEEYKRIFDDVKLEVLDNLEELTWNRTFPNEVKDEPMEESRVLTPDLPSTSQEFDEEEEKPELSTFSVTDEAASEADVKVETRLLKSNVAQDGGNLSIDALIAGNLKESDVTWIVNDEPLISSETISILTQVLEKAAGRNIILTTLTIPSKDITDVILKANDLEKQFLCKLEEPTKDKLRWIEKPCIDISDNNEIILKGLFYTPKPPKITWTKDWKPIKPGRILESNRKLKDGQYKCELKMVKFKRDRDEGDYMVEVKANGHTLTGKILLSFHKDDKPRIVRKPKIDEATNKAGEEFTVFTVVFGATVEYTVKWFREYKNKEPKLLSNKGRKRYNVKPTDRPNVYEARLRIRQHRPADSGIYRCQVETAAGQCQAKLCVKLVEKKAKMKRIDQLKKSESKEKKDKKKKEGEVKNGTLKNGKQAFEKALKKRKLSETPPKDTKKKKKV</sequence>
<dbReference type="SUPFAM" id="SSF48726">
    <property type="entry name" value="Immunoglobulin"/>
    <property type="match status" value="1"/>
</dbReference>
<evidence type="ECO:0000313" key="3">
    <source>
        <dbReference type="EMBL" id="CAD5213883.1"/>
    </source>
</evidence>
<dbReference type="EMBL" id="CAJFCW020000003">
    <property type="protein sequence ID" value="CAG9101718.1"/>
    <property type="molecule type" value="Genomic_DNA"/>
</dbReference>
<dbReference type="InterPro" id="IPR013098">
    <property type="entry name" value="Ig_I-set"/>
</dbReference>
<evidence type="ECO:0000259" key="2">
    <source>
        <dbReference type="PROSITE" id="PS50835"/>
    </source>
</evidence>
<dbReference type="InterPro" id="IPR036179">
    <property type="entry name" value="Ig-like_dom_sf"/>
</dbReference>
<gene>
    <name evidence="3" type="ORF">BOKJ2_LOCUS5315</name>
</gene>
<feature type="compositionally biased region" description="Basic and acidic residues" evidence="1">
    <location>
        <begin position="52"/>
        <end position="62"/>
    </location>
</feature>
<dbReference type="Proteomes" id="UP000783686">
    <property type="component" value="Unassembled WGS sequence"/>
</dbReference>
<keyword evidence="4" id="KW-1185">Reference proteome</keyword>
<proteinExistence type="predicted"/>
<dbReference type="CDD" id="cd00096">
    <property type="entry name" value="Ig"/>
    <property type="match status" value="1"/>
</dbReference>
<dbReference type="AlphaFoldDB" id="A0A811KDR3"/>
<dbReference type="Gene3D" id="2.60.40.10">
    <property type="entry name" value="Immunoglobulins"/>
    <property type="match status" value="1"/>
</dbReference>
<reference evidence="3" key="1">
    <citation type="submission" date="2020-09" db="EMBL/GenBank/DDBJ databases">
        <authorList>
            <person name="Kikuchi T."/>
        </authorList>
    </citation>
    <scope>NUCLEOTIDE SEQUENCE</scope>
    <source>
        <strain evidence="3">SH1</strain>
    </source>
</reference>
<dbReference type="PROSITE" id="PS50835">
    <property type="entry name" value="IG_LIKE"/>
    <property type="match status" value="1"/>
</dbReference>
<name>A0A811KDR3_9BILA</name>
<dbReference type="Proteomes" id="UP000614601">
    <property type="component" value="Unassembled WGS sequence"/>
</dbReference>
<feature type="compositionally biased region" description="Basic and acidic residues" evidence="1">
    <location>
        <begin position="444"/>
        <end position="461"/>
    </location>
</feature>
<evidence type="ECO:0000313" key="4">
    <source>
        <dbReference type="Proteomes" id="UP000614601"/>
    </source>
</evidence>
<organism evidence="3 4">
    <name type="scientific">Bursaphelenchus okinawaensis</name>
    <dbReference type="NCBI Taxonomy" id="465554"/>
    <lineage>
        <taxon>Eukaryota</taxon>
        <taxon>Metazoa</taxon>
        <taxon>Ecdysozoa</taxon>
        <taxon>Nematoda</taxon>
        <taxon>Chromadorea</taxon>
        <taxon>Rhabditida</taxon>
        <taxon>Tylenchina</taxon>
        <taxon>Tylenchomorpha</taxon>
        <taxon>Aphelenchoidea</taxon>
        <taxon>Aphelenchoididae</taxon>
        <taxon>Bursaphelenchus</taxon>
    </lineage>
</organism>
<feature type="domain" description="Ig-like" evidence="2">
    <location>
        <begin position="299"/>
        <end position="399"/>
    </location>
</feature>
<feature type="region of interest" description="Disordered" evidence="1">
    <location>
        <begin position="411"/>
        <end position="468"/>
    </location>
</feature>
<evidence type="ECO:0000256" key="1">
    <source>
        <dbReference type="SAM" id="MobiDB-lite"/>
    </source>
</evidence>
<dbReference type="EMBL" id="CAJFDH010000003">
    <property type="protein sequence ID" value="CAD5213883.1"/>
    <property type="molecule type" value="Genomic_DNA"/>
</dbReference>
<feature type="compositionally biased region" description="Basic and acidic residues" evidence="1">
    <location>
        <begin position="411"/>
        <end position="433"/>
    </location>
</feature>
<comment type="caution">
    <text evidence="3">The sequence shown here is derived from an EMBL/GenBank/DDBJ whole genome shotgun (WGS) entry which is preliminary data.</text>
</comment>
<dbReference type="InterPro" id="IPR013783">
    <property type="entry name" value="Ig-like_fold"/>
</dbReference>
<dbReference type="OrthoDB" id="10499920at2759"/>
<feature type="region of interest" description="Disordered" evidence="1">
    <location>
        <begin position="51"/>
        <end position="89"/>
    </location>
</feature>
<dbReference type="Pfam" id="PF07679">
    <property type="entry name" value="I-set"/>
    <property type="match status" value="1"/>
</dbReference>
<accession>A0A811KDR3</accession>